<dbReference type="EMBL" id="QYBC01000018">
    <property type="protein sequence ID" value="RYB02637.1"/>
    <property type="molecule type" value="Genomic_DNA"/>
</dbReference>
<name>A0A4Q2R966_9HYPH</name>
<reference evidence="3 4" key="1">
    <citation type="submission" date="2018-09" db="EMBL/GenBank/DDBJ databases">
        <authorList>
            <person name="Grouzdev D.S."/>
            <person name="Krutkina M.S."/>
        </authorList>
    </citation>
    <scope>NUCLEOTIDE SEQUENCE [LARGE SCALE GENOMIC DNA]</scope>
    <source>
        <strain evidence="3 4">RmlP001</strain>
    </source>
</reference>
<feature type="transmembrane region" description="Helical" evidence="2">
    <location>
        <begin position="149"/>
        <end position="166"/>
    </location>
</feature>
<keyword evidence="2" id="KW-0812">Transmembrane</keyword>
<feature type="transmembrane region" description="Helical" evidence="2">
    <location>
        <begin position="178"/>
        <end position="198"/>
    </location>
</feature>
<feature type="region of interest" description="Disordered" evidence="1">
    <location>
        <begin position="1"/>
        <end position="33"/>
    </location>
</feature>
<accession>A0A4Q2R966</accession>
<evidence type="ECO:0000256" key="2">
    <source>
        <dbReference type="SAM" id="Phobius"/>
    </source>
</evidence>
<sequence>MDDGSTAIAAGRRGEEAGQREVGPGRRSGRPAPPRQWLVRAAAAISAVAAAATLAFTVATAYRLHVPLPYWDEWYNILHFRSFAEGRYGLADLASQHNEHRLLVPRLFFFADEMGFRLSGLFDLTVTFVLQAANAAILILLMRRGVARSAPRLLLVGFVLLLLFTLRQEQNFTNGFQLQFVGVFTAAALAALAYGAALERFGAGRRRASLPFFALAALASAVSAYTMANGVMTGFVLAVAALLRGAPLRVPLATALLSLLLAALFFHGYVPGGGSLPAGEIPSHLLAYPRFVTAYLGNPLGDDLRAAQALGLVGLGLAAAAAFSVATGRRRDAEGLVLLTVAGFILATAAVTAYGRVAAGSHQAFESRYATPSLIFWCAIVLFWFPALVRPGRATLGAIALGTLMLLLGLAACWSEATAWPALAARTAALRHVADSLLAGLYDAEAAGTYENTTAEEVVGFAPFLREHRLAVFAGADYAALGRPLEPLAPAGSCAGTVVARADPALGADGVRLSGTARDAATRRAPTRLFVTAAGRVVGFGSASVPGVPSRLWTGYAKARPGDALQAVAQRPDGSLCTIGEAVVASPDPAGG</sequence>
<keyword evidence="2" id="KW-1133">Transmembrane helix</keyword>
<feature type="transmembrane region" description="Helical" evidence="2">
    <location>
        <begin position="369"/>
        <end position="389"/>
    </location>
</feature>
<evidence type="ECO:0000313" key="4">
    <source>
        <dbReference type="Proteomes" id="UP000289411"/>
    </source>
</evidence>
<dbReference type="Proteomes" id="UP000289411">
    <property type="component" value="Unassembled WGS sequence"/>
</dbReference>
<feature type="transmembrane region" description="Helical" evidence="2">
    <location>
        <begin position="121"/>
        <end position="143"/>
    </location>
</feature>
<keyword evidence="4" id="KW-1185">Reference proteome</keyword>
<comment type="caution">
    <text evidence="3">The sequence shown here is derived from an EMBL/GenBank/DDBJ whole genome shotgun (WGS) entry which is preliminary data.</text>
</comment>
<feature type="transmembrane region" description="Helical" evidence="2">
    <location>
        <begin position="306"/>
        <end position="325"/>
    </location>
</feature>
<feature type="transmembrane region" description="Helical" evidence="2">
    <location>
        <begin position="337"/>
        <end position="357"/>
    </location>
</feature>
<evidence type="ECO:0000256" key="1">
    <source>
        <dbReference type="SAM" id="MobiDB-lite"/>
    </source>
</evidence>
<reference evidence="3 4" key="2">
    <citation type="submission" date="2019-02" db="EMBL/GenBank/DDBJ databases">
        <title>'Lichenibacterium ramalinii' gen. nov. sp. nov., 'Lichenibacterium minor' gen. nov. sp. nov.</title>
        <authorList>
            <person name="Pankratov T."/>
        </authorList>
    </citation>
    <scope>NUCLEOTIDE SEQUENCE [LARGE SCALE GENOMIC DNA]</scope>
    <source>
        <strain evidence="3 4">RmlP001</strain>
    </source>
</reference>
<organism evidence="3 4">
    <name type="scientific">Lichenibacterium ramalinae</name>
    <dbReference type="NCBI Taxonomy" id="2316527"/>
    <lineage>
        <taxon>Bacteria</taxon>
        <taxon>Pseudomonadati</taxon>
        <taxon>Pseudomonadota</taxon>
        <taxon>Alphaproteobacteria</taxon>
        <taxon>Hyphomicrobiales</taxon>
        <taxon>Lichenihabitantaceae</taxon>
        <taxon>Lichenibacterium</taxon>
    </lineage>
</organism>
<feature type="transmembrane region" description="Helical" evidence="2">
    <location>
        <begin position="37"/>
        <end position="62"/>
    </location>
</feature>
<dbReference type="RefSeq" id="WP_129220937.1">
    <property type="nucleotide sequence ID" value="NZ_QYBC01000018.1"/>
</dbReference>
<feature type="transmembrane region" description="Helical" evidence="2">
    <location>
        <begin position="210"/>
        <end position="243"/>
    </location>
</feature>
<keyword evidence="2" id="KW-0472">Membrane</keyword>
<gene>
    <name evidence="3" type="ORF">D3272_19725</name>
</gene>
<protein>
    <recommendedName>
        <fullName evidence="5">YfhO family protein</fullName>
    </recommendedName>
</protein>
<dbReference type="OrthoDB" id="7330808at2"/>
<feature type="transmembrane region" description="Helical" evidence="2">
    <location>
        <begin position="396"/>
        <end position="417"/>
    </location>
</feature>
<feature type="transmembrane region" description="Helical" evidence="2">
    <location>
        <begin position="250"/>
        <end position="270"/>
    </location>
</feature>
<proteinExistence type="predicted"/>
<evidence type="ECO:0008006" key="5">
    <source>
        <dbReference type="Google" id="ProtNLM"/>
    </source>
</evidence>
<dbReference type="AlphaFoldDB" id="A0A4Q2R966"/>
<evidence type="ECO:0000313" key="3">
    <source>
        <dbReference type="EMBL" id="RYB02637.1"/>
    </source>
</evidence>